<dbReference type="InterPro" id="IPR051906">
    <property type="entry name" value="TolC-like"/>
</dbReference>
<dbReference type="GO" id="GO:0015288">
    <property type="term" value="F:porin activity"/>
    <property type="evidence" value="ECO:0007669"/>
    <property type="project" value="TreeGrafter"/>
</dbReference>
<protein>
    <submittedName>
        <fullName evidence="9">Transporter</fullName>
    </submittedName>
</protein>
<proteinExistence type="inferred from homology"/>
<gene>
    <name evidence="9" type="ORF">BWK62_11280</name>
</gene>
<keyword evidence="6" id="KW-0472">Membrane</keyword>
<comment type="subcellular location">
    <subcellularLocation>
        <location evidence="1">Cell outer membrane</location>
    </subcellularLocation>
</comment>
<dbReference type="Pfam" id="PF02321">
    <property type="entry name" value="OEP"/>
    <property type="match status" value="2"/>
</dbReference>
<comment type="caution">
    <text evidence="9">The sequence shown here is derived from an EMBL/GenBank/DDBJ whole genome shotgun (WGS) entry which is preliminary data.</text>
</comment>
<accession>A0A246G8X0</accession>
<dbReference type="Gene3D" id="1.20.1600.10">
    <property type="entry name" value="Outer membrane efflux proteins (OEP)"/>
    <property type="match status" value="1"/>
</dbReference>
<dbReference type="SUPFAM" id="SSF56954">
    <property type="entry name" value="Outer membrane efflux proteins (OEP)"/>
    <property type="match status" value="1"/>
</dbReference>
<evidence type="ECO:0000256" key="3">
    <source>
        <dbReference type="ARBA" id="ARBA00022448"/>
    </source>
</evidence>
<name>A0A246G8X0_9FLAO</name>
<evidence type="ECO:0000256" key="2">
    <source>
        <dbReference type="ARBA" id="ARBA00007613"/>
    </source>
</evidence>
<evidence type="ECO:0000256" key="4">
    <source>
        <dbReference type="ARBA" id="ARBA00022452"/>
    </source>
</evidence>
<dbReference type="EMBL" id="MTCY01000036">
    <property type="protein sequence ID" value="OWP75739.1"/>
    <property type="molecule type" value="Genomic_DNA"/>
</dbReference>
<keyword evidence="3" id="KW-0813">Transport</keyword>
<sequence>MNANKFLPLLMLVNYSWYAQERTNLNLKDALILLEKNNNEILLAQTKADTKKLEWQQAKDHQYPDIKISGQYFYINEPTIDLKLRLPFHPSGSATSVNQFMIGQANASLPIFAGGKIRNSIQATENLYLAEKAKSSNIKEDVSLKVIEYYAQLYRSLKSVELISDNIKGAEQRVKDFTNMERNGIIARNDLLKAQLQLAKIKLSLQEANKNVNITNYALTTLLNLPEGYHIGIDEHQFDGQSPISKTIVEQDALENRKDLEILSYLQKANENNVKVAQSGYYPKIGLSAGYIAMSLQNVIDVTNAINVGGGISYDLSSLYKTSKEVKTAKNKAEEIKLTQSLLKEGIKIQTQQSIENFNLAQNQNKVYQQAIEQATENYRIVKDKHDNGLATATELIDADVEQLNAKINYANSRANVLLKYYEMLATSGQLTTSFNLTK</sequence>
<keyword evidence="8" id="KW-0175">Coiled coil</keyword>
<dbReference type="GO" id="GO:1990281">
    <property type="term" value="C:efflux pump complex"/>
    <property type="evidence" value="ECO:0007669"/>
    <property type="project" value="TreeGrafter"/>
</dbReference>
<keyword evidence="4" id="KW-1134">Transmembrane beta strand</keyword>
<dbReference type="GO" id="GO:0009279">
    <property type="term" value="C:cell outer membrane"/>
    <property type="evidence" value="ECO:0007669"/>
    <property type="project" value="UniProtKB-SubCell"/>
</dbReference>
<comment type="similarity">
    <text evidence="2">Belongs to the outer membrane factor (OMF) (TC 1.B.17) family.</text>
</comment>
<dbReference type="GO" id="GO:0015562">
    <property type="term" value="F:efflux transmembrane transporter activity"/>
    <property type="evidence" value="ECO:0007669"/>
    <property type="project" value="InterPro"/>
</dbReference>
<feature type="coiled-coil region" evidence="8">
    <location>
        <begin position="358"/>
        <end position="385"/>
    </location>
</feature>
<dbReference type="Proteomes" id="UP000198034">
    <property type="component" value="Unassembled WGS sequence"/>
</dbReference>
<dbReference type="AlphaFoldDB" id="A0A246G8X0"/>
<dbReference type="PANTHER" id="PTHR30026">
    <property type="entry name" value="OUTER MEMBRANE PROTEIN TOLC"/>
    <property type="match status" value="1"/>
</dbReference>
<evidence type="ECO:0000256" key="5">
    <source>
        <dbReference type="ARBA" id="ARBA00022692"/>
    </source>
</evidence>
<evidence type="ECO:0000256" key="1">
    <source>
        <dbReference type="ARBA" id="ARBA00004442"/>
    </source>
</evidence>
<dbReference type="OrthoDB" id="680214at2"/>
<evidence type="ECO:0000313" key="9">
    <source>
        <dbReference type="EMBL" id="OWP75739.1"/>
    </source>
</evidence>
<evidence type="ECO:0000256" key="8">
    <source>
        <dbReference type="SAM" id="Coils"/>
    </source>
</evidence>
<evidence type="ECO:0000256" key="6">
    <source>
        <dbReference type="ARBA" id="ARBA00023136"/>
    </source>
</evidence>
<keyword evidence="7" id="KW-0998">Cell outer membrane</keyword>
<dbReference type="InterPro" id="IPR003423">
    <property type="entry name" value="OMP_efflux"/>
</dbReference>
<evidence type="ECO:0000313" key="10">
    <source>
        <dbReference type="Proteomes" id="UP000198034"/>
    </source>
</evidence>
<dbReference type="PANTHER" id="PTHR30026:SF20">
    <property type="entry name" value="OUTER MEMBRANE PROTEIN TOLC"/>
    <property type="match status" value="1"/>
</dbReference>
<evidence type="ECO:0000256" key="7">
    <source>
        <dbReference type="ARBA" id="ARBA00023237"/>
    </source>
</evidence>
<organism evidence="9 10">
    <name type="scientific">Flavobacterium columnare</name>
    <dbReference type="NCBI Taxonomy" id="996"/>
    <lineage>
        <taxon>Bacteria</taxon>
        <taxon>Pseudomonadati</taxon>
        <taxon>Bacteroidota</taxon>
        <taxon>Flavobacteriia</taxon>
        <taxon>Flavobacteriales</taxon>
        <taxon>Flavobacteriaceae</taxon>
        <taxon>Flavobacterium</taxon>
    </lineage>
</organism>
<keyword evidence="5" id="KW-0812">Transmembrane</keyword>
<reference evidence="9 10" key="1">
    <citation type="journal article" date="2017" name="Infect. Genet. Evol.">
        <title>Comparative genome analysis of fish pathogen Flavobacterium columnare reveals extensive sequence diversity within the species.</title>
        <authorList>
            <person name="Kayansamruaj P."/>
            <person name="Dong H.T."/>
            <person name="Hirono I."/>
            <person name="Kondo H."/>
            <person name="Senapin S."/>
            <person name="Rodkhum C."/>
        </authorList>
    </citation>
    <scope>NUCLEOTIDE SEQUENCE [LARGE SCALE GENOMIC DNA]</scope>
    <source>
        <strain evidence="9 10">1214</strain>
    </source>
</reference>